<dbReference type="Proteomes" id="UP000885826">
    <property type="component" value="Unassembled WGS sequence"/>
</dbReference>
<sequence>MGKYKNATVFYRKAFENNKNKVANEQLALKMAIFGYAMSGEYSVCSKLLAKAQPLKNSASFRSSYYLTKAYVSFGKGKLADTSQFLLKSLEKAQKSIMFNRIYAASLGLATVAIALNKKSEKRTYLQKYLPLMKVLRHYANWRNGWDWKIEITRLQFENRNGKILTRQHR</sequence>
<proteinExistence type="predicted"/>
<organism evidence="1 2">
    <name type="scientific">candidate division WOR-3 bacterium</name>
    <dbReference type="NCBI Taxonomy" id="2052148"/>
    <lineage>
        <taxon>Bacteria</taxon>
        <taxon>Bacteria division WOR-3</taxon>
    </lineage>
</organism>
<evidence type="ECO:0000313" key="2">
    <source>
        <dbReference type="Proteomes" id="UP000885826"/>
    </source>
</evidence>
<gene>
    <name evidence="1" type="ORF">ENI34_02370</name>
</gene>
<dbReference type="AlphaFoldDB" id="A0A9C9ELG6"/>
<protein>
    <recommendedName>
        <fullName evidence="3">Tetratricopeptide repeat protein</fullName>
    </recommendedName>
</protein>
<evidence type="ECO:0008006" key="3">
    <source>
        <dbReference type="Google" id="ProtNLM"/>
    </source>
</evidence>
<dbReference type="EMBL" id="DRIG01000027">
    <property type="protein sequence ID" value="HEC77971.1"/>
    <property type="molecule type" value="Genomic_DNA"/>
</dbReference>
<reference evidence="1" key="1">
    <citation type="journal article" date="2020" name="mSystems">
        <title>Genome- and Community-Level Interaction Insights into Carbon Utilization and Element Cycling Functions of Hydrothermarchaeota in Hydrothermal Sediment.</title>
        <authorList>
            <person name="Zhou Z."/>
            <person name="Liu Y."/>
            <person name="Xu W."/>
            <person name="Pan J."/>
            <person name="Luo Z.H."/>
            <person name="Li M."/>
        </authorList>
    </citation>
    <scope>NUCLEOTIDE SEQUENCE</scope>
    <source>
        <strain evidence="1">HyVt-388</strain>
    </source>
</reference>
<accession>A0A9C9ELG6</accession>
<name>A0A9C9ELG6_UNCW3</name>
<comment type="caution">
    <text evidence="1">The sequence shown here is derived from an EMBL/GenBank/DDBJ whole genome shotgun (WGS) entry which is preliminary data.</text>
</comment>
<evidence type="ECO:0000313" key="1">
    <source>
        <dbReference type="EMBL" id="HEC77971.1"/>
    </source>
</evidence>